<dbReference type="Proteomes" id="UP001444661">
    <property type="component" value="Unassembled WGS sequence"/>
</dbReference>
<dbReference type="InterPro" id="IPR013320">
    <property type="entry name" value="ConA-like_dom_sf"/>
</dbReference>
<evidence type="ECO:0000256" key="1">
    <source>
        <dbReference type="SAM" id="SignalP"/>
    </source>
</evidence>
<proteinExistence type="predicted"/>
<dbReference type="Pfam" id="PF01828">
    <property type="entry name" value="Peptidase_A4"/>
    <property type="match status" value="1"/>
</dbReference>
<accession>A0ABR1RNM1</accession>
<organism evidence="2 3">
    <name type="scientific">Apiospora rasikravindrae</name>
    <dbReference type="NCBI Taxonomy" id="990691"/>
    <lineage>
        <taxon>Eukaryota</taxon>
        <taxon>Fungi</taxon>
        <taxon>Dikarya</taxon>
        <taxon>Ascomycota</taxon>
        <taxon>Pezizomycotina</taxon>
        <taxon>Sordariomycetes</taxon>
        <taxon>Xylariomycetidae</taxon>
        <taxon>Amphisphaeriales</taxon>
        <taxon>Apiosporaceae</taxon>
        <taxon>Apiospora</taxon>
    </lineage>
</organism>
<feature type="chain" id="PRO_5045521492" evidence="1">
    <location>
        <begin position="20"/>
        <end position="301"/>
    </location>
</feature>
<feature type="signal peptide" evidence="1">
    <location>
        <begin position="1"/>
        <end position="19"/>
    </location>
</feature>
<dbReference type="InterPro" id="IPR000250">
    <property type="entry name" value="Peptidase_G1"/>
</dbReference>
<evidence type="ECO:0000313" key="3">
    <source>
        <dbReference type="Proteomes" id="UP001444661"/>
    </source>
</evidence>
<keyword evidence="3" id="KW-1185">Reference proteome</keyword>
<sequence>MLWQKVAFMMGLIPGVALAATCKVSDLPILPRQTPGISISDNPRYAGGFVELPQHSSDSGPAVTRLEATLTVPNLTWASGQSSSGGPYILTAGCSVYAITDADSQAACNGRGAWMGVNANLSSAGQSQSSWFNWPPISTEFLGSDKDRKLNLTAGDEMFVTIDLLSATNATYSFMNLKDTNNTVTIAQDGGAGEPMCSGDGTTVYAGCYIGVTDSSIMPGFVEVDFESVLVYDRCNTTHDFDLDQQVQFYRLVDGNGKVLAMPALDEAFDFSVQWSENPEYGSGIDGGGAPPPPSVAALRW</sequence>
<name>A0ABR1RNM1_9PEZI</name>
<reference evidence="2 3" key="1">
    <citation type="submission" date="2023-01" db="EMBL/GenBank/DDBJ databases">
        <title>Analysis of 21 Apiospora genomes using comparative genomics revels a genus with tremendous synthesis potential of carbohydrate active enzymes and secondary metabolites.</title>
        <authorList>
            <person name="Sorensen T."/>
        </authorList>
    </citation>
    <scope>NUCLEOTIDE SEQUENCE [LARGE SCALE GENOMIC DNA]</scope>
    <source>
        <strain evidence="2 3">CBS 33761</strain>
    </source>
</reference>
<dbReference type="Gene3D" id="2.60.120.700">
    <property type="entry name" value="Peptidase G1"/>
    <property type="match status" value="1"/>
</dbReference>
<gene>
    <name evidence="2" type="ORF">PG993_014747</name>
</gene>
<evidence type="ECO:0000313" key="2">
    <source>
        <dbReference type="EMBL" id="KAK8016558.1"/>
    </source>
</evidence>
<keyword evidence="1" id="KW-0732">Signal</keyword>
<comment type="caution">
    <text evidence="2">The sequence shown here is derived from an EMBL/GenBank/DDBJ whole genome shotgun (WGS) entry which is preliminary data.</text>
</comment>
<dbReference type="EMBL" id="JAQQWK010000014">
    <property type="protein sequence ID" value="KAK8016558.1"/>
    <property type="molecule type" value="Genomic_DNA"/>
</dbReference>
<dbReference type="InterPro" id="IPR038656">
    <property type="entry name" value="Peptidase_G1_sf"/>
</dbReference>
<dbReference type="SUPFAM" id="SSF49899">
    <property type="entry name" value="Concanavalin A-like lectins/glucanases"/>
    <property type="match status" value="1"/>
</dbReference>
<protein>
    <submittedName>
        <fullName evidence="2">Uncharacterized protein</fullName>
    </submittedName>
</protein>